<dbReference type="PIRSF" id="PIRSF000350">
    <property type="entry name" value="Mercury_reductase_MerA"/>
    <property type="match status" value="1"/>
</dbReference>
<evidence type="ECO:0000256" key="5">
    <source>
        <dbReference type="PIRSR" id="PIRSR000350-4"/>
    </source>
</evidence>
<dbReference type="InterPro" id="IPR004099">
    <property type="entry name" value="Pyr_nucl-diS_OxRdtase_dimer"/>
</dbReference>
<name>A0A934NG65_9FLAO</name>
<feature type="domain" description="FAD/NAD(P)-binding" evidence="7">
    <location>
        <begin position="4"/>
        <end position="319"/>
    </location>
</feature>
<feature type="binding site" evidence="4">
    <location>
        <position position="302"/>
    </location>
    <ligand>
        <name>FAD</name>
        <dbReference type="ChEBI" id="CHEBI:57692"/>
    </ligand>
</feature>
<feature type="binding site" evidence="10">
    <location>
        <position position="302"/>
    </location>
    <ligand>
        <name>FAD</name>
        <dbReference type="ChEBI" id="CHEBI:57692"/>
        <label>1</label>
    </ligand>
</feature>
<feature type="domain" description="Pyridine nucleotide-disulphide oxidoreductase dimerisation" evidence="6">
    <location>
        <begin position="339"/>
        <end position="446"/>
    </location>
</feature>
<protein>
    <submittedName>
        <fullName evidence="8">NAD(P)/FAD-dependent oxidoreductase</fullName>
    </submittedName>
</protein>
<feature type="binding site" evidence="10 11">
    <location>
        <position position="49"/>
    </location>
    <ligand>
        <name>FAD</name>
        <dbReference type="ChEBI" id="CHEBI:57692"/>
        <label>2</label>
    </ligand>
</feature>
<feature type="binding site" evidence="10">
    <location>
        <position position="14"/>
    </location>
    <ligand>
        <name>FAD</name>
        <dbReference type="ChEBI" id="CHEBI:57692"/>
        <label>1</label>
    </ligand>
</feature>
<feature type="binding site" evidence="10">
    <location>
        <position position="41"/>
    </location>
    <ligand>
        <name>FAD</name>
        <dbReference type="ChEBI" id="CHEBI:57692"/>
        <label>2</label>
    </ligand>
</feature>
<comment type="cofactor">
    <cofactor evidence="4">
        <name>FAD</name>
        <dbReference type="ChEBI" id="CHEBI:57692"/>
    </cofactor>
    <text evidence="4">Binds 1 FAD per subunit.</text>
</comment>
<feature type="binding site" evidence="10">
    <location>
        <position position="34"/>
    </location>
    <ligand>
        <name>FAD</name>
        <dbReference type="ChEBI" id="CHEBI:57692"/>
        <label>1</label>
    </ligand>
</feature>
<feature type="binding site" evidence="10 11">
    <location>
        <position position="14"/>
    </location>
    <ligand>
        <name>FAD</name>
        <dbReference type="ChEBI" id="CHEBI:57692"/>
        <label>2</label>
    </ligand>
</feature>
<dbReference type="Gene3D" id="3.50.50.60">
    <property type="entry name" value="FAD/NAD(P)-binding domain"/>
    <property type="match status" value="2"/>
</dbReference>
<feature type="binding site" evidence="11">
    <location>
        <position position="261"/>
    </location>
    <ligand>
        <name>NADPH</name>
        <dbReference type="ChEBI" id="CHEBI:57783"/>
    </ligand>
</feature>
<feature type="binding site" evidence="10 11">
    <location>
        <position position="33"/>
    </location>
    <ligand>
        <name>FAD</name>
        <dbReference type="ChEBI" id="CHEBI:57692"/>
        <label>2</label>
    </ligand>
</feature>
<feature type="binding site" evidence="11">
    <location>
        <position position="174"/>
    </location>
    <ligand>
        <name>NADPH</name>
        <dbReference type="ChEBI" id="CHEBI:57783"/>
    </ligand>
</feature>
<evidence type="ECO:0007829" key="10">
    <source>
        <dbReference type="PDB" id="8K40"/>
    </source>
</evidence>
<evidence type="ECO:0000313" key="8">
    <source>
        <dbReference type="EMBL" id="MBJ7879211.1"/>
    </source>
</evidence>
<reference evidence="8 9" key="1">
    <citation type="submission" date="2020-09" db="EMBL/GenBank/DDBJ databases">
        <title>Draft genome of Gelidibacter salicanalis PAMC21136.</title>
        <authorList>
            <person name="Park H."/>
        </authorList>
    </citation>
    <scope>NUCLEOTIDE SEQUENCE [LARGE SCALE GENOMIC DNA]</scope>
    <source>
        <strain evidence="8 9">PAMC21136</strain>
    </source>
</reference>
<evidence type="ECO:0000259" key="7">
    <source>
        <dbReference type="Pfam" id="PF07992"/>
    </source>
</evidence>
<evidence type="ECO:0000256" key="1">
    <source>
        <dbReference type="ARBA" id="ARBA00007532"/>
    </source>
</evidence>
<feature type="binding site" evidence="11">
    <location>
        <position position="310"/>
    </location>
    <ligand>
        <name>NADPH</name>
        <dbReference type="ChEBI" id="CHEBI:57783"/>
    </ligand>
</feature>
<dbReference type="PDB" id="8K41">
    <property type="method" value="X-ray"/>
    <property type="resolution" value="2.39 A"/>
    <property type="chains" value="A=1-448"/>
</dbReference>
<feature type="binding site" evidence="10 11">
    <location>
        <position position="112"/>
    </location>
    <ligand>
        <name>FAD</name>
        <dbReference type="ChEBI" id="CHEBI:57692"/>
        <label>2</label>
    </ligand>
</feature>
<dbReference type="RefSeq" id="WP_199596656.1">
    <property type="nucleotide sequence ID" value="NZ_JAEHJZ010000001.1"/>
</dbReference>
<dbReference type="SMR" id="A0A934NG65"/>
<feature type="binding site" evidence="10">
    <location>
        <position position="33"/>
    </location>
    <ligand>
        <name>FAD</name>
        <dbReference type="ChEBI" id="CHEBI:57692"/>
        <label>1</label>
    </ligand>
</feature>
<feature type="binding site" evidence="10 11">
    <location>
        <position position="302"/>
    </location>
    <ligand>
        <name>FAD</name>
        <dbReference type="ChEBI" id="CHEBI:57692"/>
        <label>2</label>
    </ligand>
</feature>
<dbReference type="AlphaFoldDB" id="A0A934NG65"/>
<feature type="binding site" evidence="11">
    <location>
        <position position="228"/>
    </location>
    <ligand>
        <name>NADPH</name>
        <dbReference type="ChEBI" id="CHEBI:57783"/>
    </ligand>
</feature>
<dbReference type="SUPFAM" id="SSF51905">
    <property type="entry name" value="FAD/NAD(P)-binding domain"/>
    <property type="match status" value="1"/>
</dbReference>
<feature type="binding site" evidence="4">
    <location>
        <position position="50"/>
    </location>
    <ligand>
        <name>FAD</name>
        <dbReference type="ChEBI" id="CHEBI:57692"/>
    </ligand>
</feature>
<keyword evidence="10 11" id="KW-0002">3D-structure</keyword>
<feature type="disulfide bond" evidence="10 11">
    <location>
        <begin position="41"/>
        <end position="46"/>
    </location>
</feature>
<dbReference type="Pfam" id="PF07992">
    <property type="entry name" value="Pyr_redox_2"/>
    <property type="match status" value="1"/>
</dbReference>
<dbReference type="PANTHER" id="PTHR43014">
    <property type="entry name" value="MERCURIC REDUCTASE"/>
    <property type="match status" value="1"/>
</dbReference>
<sequence>MKEYDVFIIGSGMAGMTIANKCASKGLTVGITDELPYGGTCALRGCDPKKVIIGATEVRDFAKRLKGSGIDTIPKVNWKDIMAFKQSFVDEMPPKVEKGYKRNGIDTFHSSAKFLSQNTLEIGNEKIKAKKIVIASGSKPRVLEFEGGHFAKTSADFLNLDELPKSLLFIGGGYIAFEFAHIAARCGAEVTIVHRGNNPLENFEQDIVKHLVSATKKLGVKLILNTDVTAIEKADKKFRVKGKSAEKTEYFEAEAVFNSAGRPPAIFDLELEKAGISFTKKGVSVNEHLQNTSNPIVYAAGDAADSEGLPLTPVAVLEGHTVASNIIKGNHKKISYPPMPTVVFTLPTMASVGYTESRARELNYNIQVNYKEVGDWFNAKRLNVAEYAFKTIIDEETQTILGAHLIGPHTEETINLFAMAIKTKMKVNDIRTMIFSYPTLASDIPHML</sequence>
<dbReference type="Gene3D" id="3.30.390.30">
    <property type="match status" value="1"/>
</dbReference>
<evidence type="ECO:0000259" key="6">
    <source>
        <dbReference type="Pfam" id="PF02852"/>
    </source>
</evidence>
<dbReference type="InterPro" id="IPR023753">
    <property type="entry name" value="FAD/NAD-binding_dom"/>
</dbReference>
<dbReference type="Pfam" id="PF02852">
    <property type="entry name" value="Pyr_redox_dim"/>
    <property type="match status" value="1"/>
</dbReference>
<feature type="binding site" evidence="10 11">
    <location>
        <position position="44"/>
    </location>
    <ligand>
        <name>FAD</name>
        <dbReference type="ChEBI" id="CHEBI:57692"/>
        <label>2</label>
    </ligand>
</feature>
<keyword evidence="9" id="KW-1185">Reference proteome</keyword>
<dbReference type="PRINTS" id="PR00368">
    <property type="entry name" value="FADPNR"/>
</dbReference>
<dbReference type="GO" id="GO:0016491">
    <property type="term" value="F:oxidoreductase activity"/>
    <property type="evidence" value="ECO:0007669"/>
    <property type="project" value="InterPro"/>
</dbReference>
<feature type="disulfide bond" description="Redox-active" evidence="5">
    <location>
        <begin position="41"/>
        <end position="46"/>
    </location>
</feature>
<keyword evidence="2 10" id="KW-0285">Flavoprotein</keyword>
<feature type="binding site" evidence="10">
    <location>
        <position position="44"/>
    </location>
    <ligand>
        <name>FAD</name>
        <dbReference type="ChEBI" id="CHEBI:57692"/>
        <label>1</label>
    </ligand>
</feature>
<feature type="binding site" evidence="10 11">
    <location>
        <position position="437"/>
    </location>
    <ligand>
        <name>FAD</name>
        <dbReference type="ChEBI" id="CHEBI:57692"/>
        <label>2</label>
    </ligand>
</feature>
<feature type="binding site" evidence="10 11">
    <location>
        <position position="34"/>
    </location>
    <ligand>
        <name>FAD</name>
        <dbReference type="ChEBI" id="CHEBI:57692"/>
        <label>2</label>
    </ligand>
</feature>
<dbReference type="Proteomes" id="UP000662373">
    <property type="component" value="Unassembled WGS sequence"/>
</dbReference>
<feature type="binding site" evidence="10 11">
    <location>
        <position position="13"/>
    </location>
    <ligand>
        <name>FAD</name>
        <dbReference type="ChEBI" id="CHEBI:57692"/>
        <label>2</label>
    </ligand>
</feature>
<keyword evidence="4 10" id="KW-0547">Nucleotide-binding</keyword>
<dbReference type="InterPro" id="IPR016156">
    <property type="entry name" value="FAD/NAD-linked_Rdtase_dimer_sf"/>
</dbReference>
<proteinExistence type="evidence at protein level"/>
<dbReference type="PANTHER" id="PTHR43014:SF5">
    <property type="entry name" value="GLUTATHIONE REDUCTASE (NADPH)"/>
    <property type="match status" value="1"/>
</dbReference>
<feature type="binding site" evidence="10">
    <location>
        <position position="312"/>
    </location>
    <ligand>
        <name>FAD</name>
        <dbReference type="ChEBI" id="CHEBI:57692"/>
        <label>1</label>
    </ligand>
</feature>
<feature type="binding site" evidence="4">
    <location>
        <position position="261"/>
    </location>
    <ligand>
        <name>NAD(+)</name>
        <dbReference type="ChEBI" id="CHEBI:57540"/>
    </ligand>
</feature>
<feature type="binding site" evidence="11">
    <location>
        <position position="268"/>
    </location>
    <ligand>
        <name>FAD</name>
        <dbReference type="ChEBI" id="CHEBI:57692"/>
        <label>2</label>
    </ligand>
</feature>
<evidence type="ECO:0000256" key="4">
    <source>
        <dbReference type="PIRSR" id="PIRSR000350-3"/>
    </source>
</evidence>
<dbReference type="PDB" id="8K40">
    <property type="method" value="X-ray"/>
    <property type="resolution" value="2.60 A"/>
    <property type="chains" value="A/B=1-448"/>
</dbReference>
<organism evidence="8 9">
    <name type="scientific">Gelidibacter salicanalis</name>
    <dbReference type="NCBI Taxonomy" id="291193"/>
    <lineage>
        <taxon>Bacteria</taxon>
        <taxon>Pseudomonadati</taxon>
        <taxon>Bacteroidota</taxon>
        <taxon>Flavobacteriia</taxon>
        <taxon>Flavobacteriales</taxon>
        <taxon>Flavobacteriaceae</taxon>
        <taxon>Gelidibacter</taxon>
    </lineage>
</organism>
<feature type="binding site" evidence="11">
    <location>
        <position position="175"/>
    </location>
    <ligand>
        <name>NADPH</name>
        <dbReference type="ChEBI" id="CHEBI:57783"/>
    </ligand>
</feature>
<keyword evidence="4" id="KW-0520">NAD</keyword>
<dbReference type="PRINTS" id="PR00411">
    <property type="entry name" value="PNDRDTASEI"/>
</dbReference>
<evidence type="ECO:0000256" key="3">
    <source>
        <dbReference type="ARBA" id="ARBA00022827"/>
    </source>
</evidence>
<evidence type="ECO:0007829" key="11">
    <source>
        <dbReference type="PDB" id="8K41"/>
    </source>
</evidence>
<reference evidence="10 11" key="2">
    <citation type="journal article" date="2023" name="Sci. Rep.">
        <title>Biochemical and structural basis of mercuric reductase, GbsMerA, from Gelidibacter salicanalis PAMC21136.</title>
        <authorList>
            <person name="Pardhe B.D."/>
            <person name="Lee M.J."/>
            <person name="Lee J.H."/>
            <person name="Do H."/>
            <person name="Oh T.J."/>
        </authorList>
    </citation>
    <scope>X-RAY CRYSTALLOGRAPHY (2.39 ANGSTROMS) IN COMPLEX WITH FAD AND NADPH</scope>
    <scope>DISULFIDE BONDS</scope>
</reference>
<feature type="binding site" evidence="10">
    <location>
        <position position="310"/>
    </location>
    <ligand>
        <name>FAD</name>
        <dbReference type="ChEBI" id="CHEBI:57692"/>
        <label>2</label>
    </ligand>
</feature>
<feature type="binding site" evidence="11">
    <location>
        <position position="195"/>
    </location>
    <ligand>
        <name>NADPH</name>
        <dbReference type="ChEBI" id="CHEBI:57783"/>
    </ligand>
</feature>
<evidence type="ECO:0000256" key="2">
    <source>
        <dbReference type="ARBA" id="ARBA00022630"/>
    </source>
</evidence>
<gene>
    <name evidence="8" type="ORF">JEM65_00875</name>
</gene>
<dbReference type="InterPro" id="IPR036188">
    <property type="entry name" value="FAD/NAD-bd_sf"/>
</dbReference>
<feature type="binding site" evidence="10">
    <location>
        <position position="437"/>
    </location>
    <ligand>
        <name>FAD</name>
        <dbReference type="ChEBI" id="CHEBI:57692"/>
        <label>1</label>
    </ligand>
</feature>
<feature type="binding site" evidence="10">
    <location>
        <position position="13"/>
    </location>
    <ligand>
        <name>FAD</name>
        <dbReference type="ChEBI" id="CHEBI:57692"/>
        <label>1</label>
    </ligand>
</feature>
<feature type="binding site" evidence="10 11">
    <location>
        <position position="312"/>
    </location>
    <ligand>
        <name>FAD</name>
        <dbReference type="ChEBI" id="CHEBI:57692"/>
        <label>2</label>
    </ligand>
</feature>
<dbReference type="EMBL" id="JAEHJZ010000001">
    <property type="protein sequence ID" value="MBJ7879211.1"/>
    <property type="molecule type" value="Genomic_DNA"/>
</dbReference>
<feature type="binding site" evidence="4">
    <location>
        <begin position="171"/>
        <end position="178"/>
    </location>
    <ligand>
        <name>NAD(+)</name>
        <dbReference type="ChEBI" id="CHEBI:57540"/>
    </ligand>
</feature>
<dbReference type="SUPFAM" id="SSF55424">
    <property type="entry name" value="FAD/NAD-linked reductases, dimerisation (C-terminal) domain"/>
    <property type="match status" value="1"/>
</dbReference>
<feature type="binding site" evidence="10 11">
    <location>
        <position position="40"/>
    </location>
    <ligand>
        <name>FAD</name>
        <dbReference type="ChEBI" id="CHEBI:57692"/>
        <label>2</label>
    </ligand>
</feature>
<dbReference type="GO" id="GO:0000166">
    <property type="term" value="F:nucleotide binding"/>
    <property type="evidence" value="ECO:0007669"/>
    <property type="project" value="UniProtKB-KW"/>
</dbReference>
<feature type="binding site" evidence="10">
    <location>
        <position position="49"/>
    </location>
    <ligand>
        <name>FAD</name>
        <dbReference type="ChEBI" id="CHEBI:57692"/>
        <label>1</label>
    </ligand>
</feature>
<evidence type="ECO:0000313" key="9">
    <source>
        <dbReference type="Proteomes" id="UP000662373"/>
    </source>
</evidence>
<comment type="similarity">
    <text evidence="1">Belongs to the class-I pyridine nucleotide-disulfide oxidoreductase family.</text>
</comment>
<feature type="binding site" evidence="11">
    <location>
        <position position="227"/>
    </location>
    <ligand>
        <name>NADPH</name>
        <dbReference type="ChEBI" id="CHEBI:57783"/>
    </ligand>
</feature>
<accession>A0A934NG65</accession>
<comment type="caution">
    <text evidence="8">The sequence shown here is derived from an EMBL/GenBank/DDBJ whole genome shotgun (WGS) entry which is preliminary data.</text>
</comment>
<feature type="binding site" evidence="10">
    <location>
        <position position="139"/>
    </location>
    <ligand>
        <name>FAD</name>
        <dbReference type="ChEBI" id="CHEBI:57692"/>
        <label>1</label>
    </ligand>
</feature>
<feature type="binding site" evidence="11">
    <location>
        <position position="342"/>
    </location>
    <ligand>
        <name>NADPH</name>
        <dbReference type="ChEBI" id="CHEBI:57783"/>
    </ligand>
</feature>
<feature type="binding site" evidence="11">
    <location>
        <position position="178"/>
    </location>
    <ligand>
        <name>NADPH</name>
        <dbReference type="ChEBI" id="CHEBI:57783"/>
    </ligand>
</feature>
<feature type="binding site" evidence="10">
    <location>
        <position position="40"/>
    </location>
    <ligand>
        <name>FAD</name>
        <dbReference type="ChEBI" id="CHEBI:57692"/>
        <label>1</label>
    </ligand>
</feature>
<keyword evidence="3 4" id="KW-0274">FAD</keyword>
<dbReference type="InterPro" id="IPR001100">
    <property type="entry name" value="Pyr_nuc-diS_OxRdtase"/>
</dbReference>